<dbReference type="Proteomes" id="UP000305196">
    <property type="component" value="Chromosome 10"/>
</dbReference>
<dbReference type="EMBL" id="LT615265">
    <property type="protein sequence ID" value="SCO73063.1"/>
    <property type="molecule type" value="Genomic_DNA"/>
</dbReference>
<feature type="region of interest" description="Disordered" evidence="1">
    <location>
        <begin position="186"/>
        <end position="205"/>
    </location>
</feature>
<name>A0A1G4GYF2_PLAVI</name>
<evidence type="ECO:0000256" key="1">
    <source>
        <dbReference type="SAM" id="MobiDB-lite"/>
    </source>
</evidence>
<evidence type="ECO:0000313" key="3">
    <source>
        <dbReference type="EMBL" id="SCO67620.1"/>
    </source>
</evidence>
<dbReference type="VEuPathDB" id="PlasmoDB:PVPAM_100012400"/>
<evidence type="ECO:0000313" key="2">
    <source>
        <dbReference type="EMBL" id="CAG9474787.1"/>
    </source>
</evidence>
<feature type="compositionally biased region" description="Basic and acidic residues" evidence="1">
    <location>
        <begin position="521"/>
        <end position="532"/>
    </location>
</feature>
<evidence type="ECO:0000313" key="5">
    <source>
        <dbReference type="Proteomes" id="UP000196402"/>
    </source>
</evidence>
<protein>
    <submittedName>
        <fullName evidence="2">(malaria parasite P. vivax) hypothetical protein</fullName>
    </submittedName>
</protein>
<dbReference type="VEuPathDB" id="PlasmoDB:PVW1_100030100"/>
<reference evidence="5 6" key="1">
    <citation type="submission" date="2016-07" db="EMBL/GenBank/DDBJ databases">
        <authorList>
            <consortium name="Pathogen Informatics"/>
        </authorList>
    </citation>
    <scope>NUCLEOTIDE SEQUENCE [LARGE SCALE GENOMIC DNA]</scope>
    <source>
        <strain evidence="2">PvW1</strain>
    </source>
</reference>
<organism evidence="3 5">
    <name type="scientific">Plasmodium vivax</name>
    <name type="common">malaria parasite P. vivax</name>
    <dbReference type="NCBI Taxonomy" id="5855"/>
    <lineage>
        <taxon>Eukaryota</taxon>
        <taxon>Sar</taxon>
        <taxon>Alveolata</taxon>
        <taxon>Apicomplexa</taxon>
        <taxon>Aconoidasida</taxon>
        <taxon>Haemosporida</taxon>
        <taxon>Plasmodiidae</taxon>
        <taxon>Plasmodium</taxon>
        <taxon>Plasmodium (Plasmodium)</taxon>
    </lineage>
</organism>
<sequence>MQSVNSISSTEQLLHFFDSLIADGYIITILGIKHVLKLSSDLCQKFILYYFENRKDQLCPTYLVEGFNKSKTEYICSIFHETDALRMLREGNYTVNIYSVQSNKNKANLSALWKQELNEIHKTCQKDAHGQPIIPEFSNMLLTDVKAKIDEYSPNACYQFPHIMYIAEENLADKEAAKSVNLEQSVGNAGTHEKKNGRRGRNCNKSRASTECIDIYLRKKKPKEEKVDPFQPKEGNESNAVAAQGMNQMMGATYVDNMVGANYEAKMEDTHFADNMVGMNYQQNLLGLNFDHNVFGVAGGNLESGVSGGNFEGGVSGGNLESGVAGSNFENAESTTLENNNWKSFMSRMIQSTNAKIAENNMKERKTPGRKRKVNIDACAANDKKECAVGEIINGNENKPKRGRKPKAATVVVTTNKAENEGEAAVAPSRRGRKKNELPKEEVENDEKQMKLDVSNNDLNVKMPDFDSSFWEKESTEKKISSKIVYTEEEAQEDESVDMFYENGYFVVVDKSISKKKRGPKSQERKNKENAKENSPFDNKNKKDPQQTLLTNFFKRVA</sequence>
<dbReference type="eggNOG" id="ENOG502QY1R">
    <property type="taxonomic scope" value="Eukaryota"/>
</dbReference>
<dbReference type="EMBL" id="LT615248">
    <property type="protein sequence ID" value="SCO67620.1"/>
    <property type="molecule type" value="Genomic_DNA"/>
</dbReference>
<feature type="region of interest" description="Disordered" evidence="1">
    <location>
        <begin position="417"/>
        <end position="447"/>
    </location>
</feature>
<accession>A0A1G4GYF2</accession>
<evidence type="ECO:0000313" key="4">
    <source>
        <dbReference type="EMBL" id="SCO73063.1"/>
    </source>
</evidence>
<feature type="compositionally biased region" description="Basic and acidic residues" evidence="1">
    <location>
        <begin position="435"/>
        <end position="447"/>
    </location>
</feature>
<dbReference type="EMBL" id="CAJZCX010000005">
    <property type="protein sequence ID" value="CAG9474787.1"/>
    <property type="molecule type" value="Genomic_DNA"/>
</dbReference>
<evidence type="ECO:0000313" key="6">
    <source>
        <dbReference type="Proteomes" id="UP000305196"/>
    </source>
</evidence>
<dbReference type="Proteomes" id="UP000779233">
    <property type="component" value="Unassembled WGS sequence"/>
</dbReference>
<feature type="region of interest" description="Disordered" evidence="1">
    <location>
        <begin position="512"/>
        <end position="558"/>
    </location>
</feature>
<feature type="compositionally biased region" description="Basic residues" evidence="1">
    <location>
        <begin position="195"/>
        <end position="204"/>
    </location>
</feature>
<dbReference type="VEuPathDB" id="PlasmoDB:PVP01_1006200"/>
<gene>
    <name evidence="4" type="ORF">PVC01_100013900</name>
    <name evidence="3" type="ORF">PVT01_100008700</name>
    <name evidence="2" type="ORF">PVW1_100030100</name>
</gene>
<dbReference type="AlphaFoldDB" id="A0A1G4GYF2"/>
<dbReference type="VEuPathDB" id="PlasmoDB:PVX_079860"/>
<proteinExistence type="predicted"/>
<dbReference type="Proteomes" id="UP000196402">
    <property type="component" value="Chromosome 10"/>
</dbReference>